<dbReference type="PROSITE" id="PS50042">
    <property type="entry name" value="CNMP_BINDING_3"/>
    <property type="match status" value="1"/>
</dbReference>
<evidence type="ECO:0000313" key="6">
    <source>
        <dbReference type="Proteomes" id="UP000076852"/>
    </source>
</evidence>
<dbReference type="InterPro" id="IPR014710">
    <property type="entry name" value="RmlC-like_jellyroll"/>
</dbReference>
<feature type="domain" description="Cyclic nucleotide-binding" evidence="4">
    <location>
        <begin position="43"/>
        <end position="164"/>
    </location>
</feature>
<dbReference type="Pfam" id="PF07992">
    <property type="entry name" value="Pyr_redox_2"/>
    <property type="match status" value="1"/>
</dbReference>
<dbReference type="EMBL" id="CP014579">
    <property type="protein sequence ID" value="ANB77194.1"/>
    <property type="molecule type" value="Genomic_DNA"/>
</dbReference>
<evidence type="ECO:0000256" key="1">
    <source>
        <dbReference type="ARBA" id="ARBA00022630"/>
    </source>
</evidence>
<dbReference type="GO" id="GO:0016491">
    <property type="term" value="F:oxidoreductase activity"/>
    <property type="evidence" value="ECO:0007669"/>
    <property type="project" value="UniProtKB-KW"/>
</dbReference>
<dbReference type="CDD" id="cd00038">
    <property type="entry name" value="CAP_ED"/>
    <property type="match status" value="1"/>
</dbReference>
<dbReference type="AlphaFoldDB" id="A0A160FVL4"/>
<dbReference type="STRING" id="1804984.AYM40_34400"/>
<evidence type="ECO:0000259" key="4">
    <source>
        <dbReference type="PROSITE" id="PS50042"/>
    </source>
</evidence>
<evidence type="ECO:0000256" key="2">
    <source>
        <dbReference type="ARBA" id="ARBA00023002"/>
    </source>
</evidence>
<dbReference type="PANTHER" id="PTHR48105">
    <property type="entry name" value="THIOREDOXIN REDUCTASE 1-RELATED-RELATED"/>
    <property type="match status" value="1"/>
</dbReference>
<dbReference type="PRINTS" id="PR00469">
    <property type="entry name" value="PNDRDTASEII"/>
</dbReference>
<organism evidence="5 6">
    <name type="scientific">Paraburkholderia phytofirmans OLGA172</name>
    <dbReference type="NCBI Taxonomy" id="1417228"/>
    <lineage>
        <taxon>Bacteria</taxon>
        <taxon>Pseudomonadati</taxon>
        <taxon>Pseudomonadota</taxon>
        <taxon>Betaproteobacteria</taxon>
        <taxon>Burkholderiales</taxon>
        <taxon>Burkholderiaceae</taxon>
        <taxon>Paraburkholderia</taxon>
    </lineage>
</organism>
<gene>
    <name evidence="5" type="ORF">AYM40_34400</name>
</gene>
<dbReference type="PRINTS" id="PR00368">
    <property type="entry name" value="FADPNR"/>
</dbReference>
<dbReference type="Gene3D" id="3.50.50.60">
    <property type="entry name" value="FAD/NAD(P)-binding domain"/>
    <property type="match status" value="2"/>
</dbReference>
<evidence type="ECO:0000313" key="5">
    <source>
        <dbReference type="EMBL" id="ANB77194.1"/>
    </source>
</evidence>
<dbReference type="Pfam" id="PF00027">
    <property type="entry name" value="cNMP_binding"/>
    <property type="match status" value="1"/>
</dbReference>
<dbReference type="InterPro" id="IPR023753">
    <property type="entry name" value="FAD/NAD-binding_dom"/>
</dbReference>
<dbReference type="InterPro" id="IPR000595">
    <property type="entry name" value="cNMP-bd_dom"/>
</dbReference>
<evidence type="ECO:0000256" key="3">
    <source>
        <dbReference type="SAM" id="MobiDB-lite"/>
    </source>
</evidence>
<keyword evidence="6" id="KW-1185">Reference proteome</keyword>
<dbReference type="InterPro" id="IPR036188">
    <property type="entry name" value="FAD/NAD-bd_sf"/>
</dbReference>
<dbReference type="RefSeq" id="WP_063500391.1">
    <property type="nucleotide sequence ID" value="NZ_CP014579.1"/>
</dbReference>
<sequence>MNSDAASPPGGPENQTEAGTSGADRFAVADAQTPYSTPRWHQIFPVLTDAEIDRINRFGAIHSYAAGEFLYRAGGMSPGMFVLLSGTIRYTARDGLGHRRLLRSQAKRGEFTSDVGMLSGKPGLVDAEVIEDVVALVISPEKLRALMIGEAELGERIMRALILRRVAAIERGQGAVLVGPPDNERLLALQHFLQRNAYPHMTLDESGADAVALLERMTPRRDDMPLVVCPDGTVLRNPDDGQLASCLGLVPEFDPGHVYDVAIVGAGPAGLAAAVYAASEGLSVAVFDCRAPGGQAGTSARIENYLGFPTGISGQALAGRAFNQAQKFGAHIAIPVEVKGLHCSAYPLEVGLAGSQRVAARTVVVASGAEYRRPAVNGLGRFEGHGVYYWATSIEARLCRSETVLLVGGGNSAGQAIVFLASHAAHVHVLVRGQDLEHSMSRYLIERIASLPNVTIHMGSEITALEGDERLESVHYRRREGGIESLKTHHLFLFIGADPNTKWLRTSGVSLDPRGFVLTDTDLGTRASGPTLPLHTSVDGVFAIGDVRSGSTKRVAGAVGEGAAVVAQIHRFLAMKRADTATRSMHV</sequence>
<dbReference type="InterPro" id="IPR050097">
    <property type="entry name" value="Ferredoxin-NADP_redctase_2"/>
</dbReference>
<dbReference type="SUPFAM" id="SSF51905">
    <property type="entry name" value="FAD/NAD(P)-binding domain"/>
    <property type="match status" value="1"/>
</dbReference>
<dbReference type="KEGG" id="buz:AYM40_34400"/>
<accession>A0A160FVL4</accession>
<reference evidence="5 6" key="1">
    <citation type="journal article" date="2016" name="Gene">
        <title>PacBio SMRT assembly of a complex multi-replicon genome reveals chlorocatechol degradative operon in a region of genome plasticity.</title>
        <authorList>
            <person name="Ricker N."/>
            <person name="Shen S.Y."/>
            <person name="Goordial J."/>
            <person name="Jin S."/>
            <person name="Fulthorpe R.R."/>
        </authorList>
    </citation>
    <scope>NUCLEOTIDE SEQUENCE [LARGE SCALE GENOMIC DNA]</scope>
    <source>
        <strain evidence="5 6">OLGA172</strain>
    </source>
</reference>
<dbReference type="InterPro" id="IPR018490">
    <property type="entry name" value="cNMP-bd_dom_sf"/>
</dbReference>
<dbReference type="OrthoDB" id="109585at2"/>
<proteinExistence type="predicted"/>
<dbReference type="SUPFAM" id="SSF51206">
    <property type="entry name" value="cAMP-binding domain-like"/>
    <property type="match status" value="1"/>
</dbReference>
<protein>
    <submittedName>
        <fullName evidence="5">Thioredoxin reductase</fullName>
    </submittedName>
</protein>
<dbReference type="Gene3D" id="2.60.120.10">
    <property type="entry name" value="Jelly Rolls"/>
    <property type="match status" value="1"/>
</dbReference>
<name>A0A160FVL4_9BURK</name>
<feature type="region of interest" description="Disordered" evidence="3">
    <location>
        <begin position="1"/>
        <end position="21"/>
    </location>
</feature>
<keyword evidence="2" id="KW-0560">Oxidoreductase</keyword>
<keyword evidence="1" id="KW-0285">Flavoprotein</keyword>
<dbReference type="Proteomes" id="UP000076852">
    <property type="component" value="Chromosome 2"/>
</dbReference>